<sequence>MSQFNKLITDQLVTMDKLLFLQAEIERCQEIEKELTELQQQSKLESITREITIMKEELKEIQKVFQEQTTEVIQMYSEEKVLV</sequence>
<comment type="caution">
    <text evidence="2">The sequence shown here is derived from an EMBL/GenBank/DDBJ whole genome shotgun (WGS) entry which is preliminary data.</text>
</comment>
<reference evidence="2 3" key="1">
    <citation type="submission" date="2018-09" db="EMBL/GenBank/DDBJ databases">
        <title>Bacillus saliacetes sp. nov., isolated from Thai shrimp paste (Ka-pi).</title>
        <authorList>
            <person name="Daroonpunt R."/>
            <person name="Tanasupawat S."/>
            <person name="Yiamsombut S."/>
        </authorList>
    </citation>
    <scope>NUCLEOTIDE SEQUENCE [LARGE SCALE GENOMIC DNA]</scope>
    <source>
        <strain evidence="2 3">SKP7-4</strain>
    </source>
</reference>
<organism evidence="2 3">
    <name type="scientific">Bacillus salacetis</name>
    <dbReference type="NCBI Taxonomy" id="2315464"/>
    <lineage>
        <taxon>Bacteria</taxon>
        <taxon>Bacillati</taxon>
        <taxon>Bacillota</taxon>
        <taxon>Bacilli</taxon>
        <taxon>Bacillales</taxon>
        <taxon>Bacillaceae</taxon>
        <taxon>Bacillus</taxon>
    </lineage>
</organism>
<dbReference type="EMBL" id="QXIR01000018">
    <property type="protein sequence ID" value="RIW32328.1"/>
    <property type="molecule type" value="Genomic_DNA"/>
</dbReference>
<proteinExistence type="predicted"/>
<accession>A0A3A1QW10</accession>
<dbReference type="RefSeq" id="WP_119547569.1">
    <property type="nucleotide sequence ID" value="NZ_QXIR01000018.1"/>
</dbReference>
<name>A0A3A1QW10_9BACI</name>
<evidence type="ECO:0000313" key="2">
    <source>
        <dbReference type="EMBL" id="RIW32328.1"/>
    </source>
</evidence>
<gene>
    <name evidence="2" type="ORF">D3H55_13745</name>
</gene>
<evidence type="ECO:0000256" key="1">
    <source>
        <dbReference type="SAM" id="Coils"/>
    </source>
</evidence>
<protein>
    <recommendedName>
        <fullName evidence="4">YgaB-like protein</fullName>
    </recommendedName>
</protein>
<keyword evidence="1" id="KW-0175">Coiled coil</keyword>
<feature type="coiled-coil region" evidence="1">
    <location>
        <begin position="21"/>
        <end position="64"/>
    </location>
</feature>
<dbReference type="Proteomes" id="UP000265801">
    <property type="component" value="Unassembled WGS sequence"/>
</dbReference>
<dbReference type="Pfam" id="PF14182">
    <property type="entry name" value="YgaB"/>
    <property type="match status" value="1"/>
</dbReference>
<dbReference type="OrthoDB" id="2942102at2"/>
<dbReference type="AlphaFoldDB" id="A0A3A1QW10"/>
<keyword evidence="3" id="KW-1185">Reference proteome</keyword>
<evidence type="ECO:0008006" key="4">
    <source>
        <dbReference type="Google" id="ProtNLM"/>
    </source>
</evidence>
<evidence type="ECO:0000313" key="3">
    <source>
        <dbReference type="Proteomes" id="UP000265801"/>
    </source>
</evidence>
<dbReference type="InterPro" id="IPR025572">
    <property type="entry name" value="YgaB"/>
</dbReference>